<dbReference type="CDD" id="cd00090">
    <property type="entry name" value="HTH_ARSR"/>
    <property type="match status" value="1"/>
</dbReference>
<dbReference type="InterPro" id="IPR001845">
    <property type="entry name" value="HTH_ArsR_DNA-bd_dom"/>
</dbReference>
<dbReference type="PANTHER" id="PTHR36216:SF1">
    <property type="entry name" value="HTH ARSR-TYPE DOMAIN-CONTAINING PROTEIN"/>
    <property type="match status" value="1"/>
</dbReference>
<dbReference type="InterPro" id="IPR056504">
    <property type="entry name" value="HTH_HVO_0163_N"/>
</dbReference>
<dbReference type="Pfam" id="PF24266">
    <property type="entry name" value="HTH_HVO_0163_N"/>
    <property type="match status" value="1"/>
</dbReference>
<organism evidence="2">
    <name type="scientific">uncultured marine thaumarchaeote SAT1000_09_A04</name>
    <dbReference type="NCBI Taxonomy" id="1456366"/>
    <lineage>
        <taxon>Archaea</taxon>
        <taxon>Nitrososphaerota</taxon>
        <taxon>environmental samples</taxon>
    </lineage>
</organism>
<dbReference type="SMART" id="SM00418">
    <property type="entry name" value="HTH_ARSR"/>
    <property type="match status" value="1"/>
</dbReference>
<reference evidence="2" key="1">
    <citation type="journal article" date="2014" name="Genome Biol. Evol.">
        <title>Pangenome evidence for extensive interdomain horizontal transfer affecting lineage core and shell genes in uncultured planktonic thaumarchaeota and euryarchaeota.</title>
        <authorList>
            <person name="Deschamps P."/>
            <person name="Zivanovic Y."/>
            <person name="Moreira D."/>
            <person name="Rodriguez-Valera F."/>
            <person name="Lopez-Garcia P."/>
        </authorList>
    </citation>
    <scope>NUCLEOTIDE SEQUENCE</scope>
</reference>
<dbReference type="GO" id="GO:0003700">
    <property type="term" value="F:DNA-binding transcription factor activity"/>
    <property type="evidence" value="ECO:0007669"/>
    <property type="project" value="InterPro"/>
</dbReference>
<dbReference type="Gene3D" id="1.10.10.10">
    <property type="entry name" value="Winged helix-like DNA-binding domain superfamily/Winged helix DNA-binding domain"/>
    <property type="match status" value="2"/>
</dbReference>
<dbReference type="EMBL" id="KF901207">
    <property type="protein sequence ID" value="AIF22285.1"/>
    <property type="molecule type" value="Genomic_DNA"/>
</dbReference>
<dbReference type="PANTHER" id="PTHR36216">
    <property type="entry name" value="TRANSCRIPTIONAL REGULATOR, TRMB"/>
    <property type="match status" value="1"/>
</dbReference>
<sequence length="186" mass="21162">MSEAVSLKPKDIQSNYEIIVSHITKFPGLRFYQLKNEIGIANGTLQHHLSSLIKSDSIFIQYDNSTPRYFSKKIESNSQVIIKRLSQNTTSKIIRLLLKKECQTFAQLVKYSKKSPGTVSLYKNKLVEDRIITGSTDNCKCNKKHGMKIKYRLSDPKKVRALVLEYGKTSLTKSADNLADVFLSLK</sequence>
<dbReference type="InterPro" id="IPR036388">
    <property type="entry name" value="WH-like_DNA-bd_sf"/>
</dbReference>
<name>A0A075I3B4_9ARCH</name>
<dbReference type="InterPro" id="IPR036390">
    <property type="entry name" value="WH_DNA-bd_sf"/>
</dbReference>
<dbReference type="AlphaFoldDB" id="A0A075I3B4"/>
<feature type="domain" description="HTH arsR-type" evidence="1">
    <location>
        <begin position="80"/>
        <end position="168"/>
    </location>
</feature>
<evidence type="ECO:0000259" key="1">
    <source>
        <dbReference type="SMART" id="SM00418"/>
    </source>
</evidence>
<dbReference type="InterPro" id="IPR011991">
    <property type="entry name" value="ArsR-like_HTH"/>
</dbReference>
<protein>
    <recommendedName>
        <fullName evidence="1">HTH arsR-type domain-containing protein</fullName>
    </recommendedName>
</protein>
<proteinExistence type="predicted"/>
<dbReference type="SUPFAM" id="SSF46785">
    <property type="entry name" value="Winged helix' DNA-binding domain"/>
    <property type="match status" value="1"/>
</dbReference>
<evidence type="ECO:0000313" key="2">
    <source>
        <dbReference type="EMBL" id="AIF22285.1"/>
    </source>
</evidence>
<accession>A0A075I3B4</accession>